<dbReference type="Proteomes" id="UP000073492">
    <property type="component" value="Unassembled WGS sequence"/>
</dbReference>
<dbReference type="AlphaFoldDB" id="A0A139ILT7"/>
<proteinExistence type="predicted"/>
<reference evidence="1 2" key="1">
    <citation type="submission" date="2015-07" db="EMBL/GenBank/DDBJ databases">
        <title>Comparative genomics of the Sigatoka disease complex on banana suggests a link between parallel evolutionary changes in Pseudocercospora fijiensis and Pseudocercospora eumusae and increased virulence on the banana host.</title>
        <authorList>
            <person name="Chang T.-C."/>
            <person name="Salvucci A."/>
            <person name="Crous P.W."/>
            <person name="Stergiopoulos I."/>
        </authorList>
    </citation>
    <scope>NUCLEOTIDE SEQUENCE [LARGE SCALE GENOMIC DNA]</scope>
    <source>
        <strain evidence="1 2">CBS 116634</strain>
    </source>
</reference>
<sequence length="63" mass="7276">MNMHRFHQWELTCMHEHEFVWPSPLQYDSSKAVTTKPSWADHSVFGFESLSEATYAPSTAVFG</sequence>
<comment type="caution">
    <text evidence="1">The sequence shown here is derived from an EMBL/GenBank/DDBJ whole genome shotgun (WGS) entry which is preliminary data.</text>
</comment>
<dbReference type="EMBL" id="LFZO01000056">
    <property type="protein sequence ID" value="KXT15544.1"/>
    <property type="molecule type" value="Genomic_DNA"/>
</dbReference>
<keyword evidence="2" id="KW-1185">Reference proteome</keyword>
<evidence type="ECO:0000313" key="1">
    <source>
        <dbReference type="EMBL" id="KXT15544.1"/>
    </source>
</evidence>
<name>A0A139ILT7_9PEZI</name>
<evidence type="ECO:0000313" key="2">
    <source>
        <dbReference type="Proteomes" id="UP000073492"/>
    </source>
</evidence>
<accession>A0A139ILT7</accession>
<protein>
    <submittedName>
        <fullName evidence="1">Uncharacterized protein</fullName>
    </submittedName>
</protein>
<organism evidence="1 2">
    <name type="scientific">Pseudocercospora musae</name>
    <dbReference type="NCBI Taxonomy" id="113226"/>
    <lineage>
        <taxon>Eukaryota</taxon>
        <taxon>Fungi</taxon>
        <taxon>Dikarya</taxon>
        <taxon>Ascomycota</taxon>
        <taxon>Pezizomycotina</taxon>
        <taxon>Dothideomycetes</taxon>
        <taxon>Dothideomycetidae</taxon>
        <taxon>Mycosphaerellales</taxon>
        <taxon>Mycosphaerellaceae</taxon>
        <taxon>Pseudocercospora</taxon>
    </lineage>
</organism>
<gene>
    <name evidence="1" type="ORF">AC579_6546</name>
</gene>